<dbReference type="Proteomes" id="UP000659344">
    <property type="component" value="Unassembled WGS sequence"/>
</dbReference>
<name>A0ABQ1YPD4_9BACL</name>
<evidence type="ECO:0008006" key="9">
    <source>
        <dbReference type="Google" id="ProtNLM"/>
    </source>
</evidence>
<dbReference type="Pfam" id="PF12833">
    <property type="entry name" value="HTH_18"/>
    <property type="match status" value="1"/>
</dbReference>
<evidence type="ECO:0000259" key="6">
    <source>
        <dbReference type="PROSITE" id="PS50110"/>
    </source>
</evidence>
<gene>
    <name evidence="7" type="ORF">GCM10008013_35410</name>
</gene>
<keyword evidence="2" id="KW-0238">DNA-binding</keyword>
<dbReference type="PANTHER" id="PTHR43280">
    <property type="entry name" value="ARAC-FAMILY TRANSCRIPTIONAL REGULATOR"/>
    <property type="match status" value="1"/>
</dbReference>
<accession>A0ABQ1YPD4</accession>
<dbReference type="SMART" id="SM00342">
    <property type="entry name" value="HTH_ARAC"/>
    <property type="match status" value="1"/>
</dbReference>
<dbReference type="SUPFAM" id="SSF46689">
    <property type="entry name" value="Homeodomain-like"/>
    <property type="match status" value="2"/>
</dbReference>
<feature type="domain" description="HTH araC/xylS-type" evidence="5">
    <location>
        <begin position="347"/>
        <end position="445"/>
    </location>
</feature>
<evidence type="ECO:0000313" key="8">
    <source>
        <dbReference type="Proteomes" id="UP000659344"/>
    </source>
</evidence>
<organism evidence="7 8">
    <name type="scientific">Paenibacillus segetis</name>
    <dbReference type="NCBI Taxonomy" id="1325360"/>
    <lineage>
        <taxon>Bacteria</taxon>
        <taxon>Bacillati</taxon>
        <taxon>Bacillota</taxon>
        <taxon>Bacilli</taxon>
        <taxon>Bacillales</taxon>
        <taxon>Paenibacillaceae</taxon>
        <taxon>Paenibacillus</taxon>
    </lineage>
</organism>
<dbReference type="InterPro" id="IPR018062">
    <property type="entry name" value="HTH_AraC-typ_CS"/>
</dbReference>
<dbReference type="InterPro" id="IPR009057">
    <property type="entry name" value="Homeodomain-like_sf"/>
</dbReference>
<dbReference type="RefSeq" id="WP_188541182.1">
    <property type="nucleotide sequence ID" value="NZ_BMFT01000002.1"/>
</dbReference>
<keyword evidence="4" id="KW-0597">Phosphoprotein</keyword>
<dbReference type="InterPro" id="IPR018060">
    <property type="entry name" value="HTH_AraC"/>
</dbReference>
<dbReference type="SUPFAM" id="SSF52172">
    <property type="entry name" value="CheY-like"/>
    <property type="match status" value="1"/>
</dbReference>
<evidence type="ECO:0000256" key="1">
    <source>
        <dbReference type="ARBA" id="ARBA00023015"/>
    </source>
</evidence>
<evidence type="ECO:0000256" key="4">
    <source>
        <dbReference type="PROSITE-ProRule" id="PRU00169"/>
    </source>
</evidence>
<keyword evidence="1" id="KW-0805">Transcription regulation</keyword>
<dbReference type="PRINTS" id="PR00032">
    <property type="entry name" value="HTHARAC"/>
</dbReference>
<sequence>MYRLLIVDDEPVIVNGLVQLFQDNSELELDIRKAYSSSEALEIAKKTKLDILVSDIRMPQKNGLQLVDEILYYWPLCRVIFLTGYSEFDYVYEAIRKNVDNYILKTEGIEPIFQAVKTAVDKLEEENRRRLQLEKAQMHYQIANSFLKGELLERVLGGESITSLLEDPRYKDVDFGIALDRPAFFLVGIVDRLDDFKFKIPPSVRRIFRDHLPASIACEEVSYDDRVFIWLLQPDEGLLNRFRGGYPDPGLNWHGIVAYMRGILELVQNECEELLGANVSFGISGDLLNHWESIHLQAEAMRTMIVKRAVLGQHMLILDLEKLSQLEDTMHKAGGIEQEDFKTIIIEQIHHFVQENLSGDISLTSIAEEVHLNPSYLSRYYKQITGQNLLEYIQSTKLQVAIQLMENTTLKLNEIAIRVGFESPSYFTTFFKRKMGLSPQEYRNSK</sequence>
<comment type="caution">
    <text evidence="7">The sequence shown here is derived from an EMBL/GenBank/DDBJ whole genome shotgun (WGS) entry which is preliminary data.</text>
</comment>
<proteinExistence type="predicted"/>
<dbReference type="PANTHER" id="PTHR43280:SF2">
    <property type="entry name" value="HTH-TYPE TRANSCRIPTIONAL REGULATOR EXSA"/>
    <property type="match status" value="1"/>
</dbReference>
<protein>
    <recommendedName>
        <fullName evidence="9">DNA-binding response regulator</fullName>
    </recommendedName>
</protein>
<feature type="domain" description="Response regulatory" evidence="6">
    <location>
        <begin position="3"/>
        <end position="120"/>
    </location>
</feature>
<dbReference type="SMART" id="SM00448">
    <property type="entry name" value="REC"/>
    <property type="match status" value="1"/>
</dbReference>
<dbReference type="CDD" id="cd17536">
    <property type="entry name" value="REC_YesN-like"/>
    <property type="match status" value="1"/>
</dbReference>
<keyword evidence="3" id="KW-0804">Transcription</keyword>
<dbReference type="InterPro" id="IPR020449">
    <property type="entry name" value="Tscrpt_reg_AraC-type_HTH"/>
</dbReference>
<evidence type="ECO:0000256" key="2">
    <source>
        <dbReference type="ARBA" id="ARBA00023125"/>
    </source>
</evidence>
<feature type="modified residue" description="4-aspartylphosphate" evidence="4">
    <location>
        <position position="55"/>
    </location>
</feature>
<dbReference type="EMBL" id="BMFT01000002">
    <property type="protein sequence ID" value="GGH31595.1"/>
    <property type="molecule type" value="Genomic_DNA"/>
</dbReference>
<dbReference type="InterPro" id="IPR001789">
    <property type="entry name" value="Sig_transdc_resp-reg_receiver"/>
</dbReference>
<keyword evidence="8" id="KW-1185">Reference proteome</keyword>
<dbReference type="PROSITE" id="PS50110">
    <property type="entry name" value="RESPONSE_REGULATORY"/>
    <property type="match status" value="1"/>
</dbReference>
<dbReference type="PROSITE" id="PS01124">
    <property type="entry name" value="HTH_ARAC_FAMILY_2"/>
    <property type="match status" value="1"/>
</dbReference>
<dbReference type="Pfam" id="PF00072">
    <property type="entry name" value="Response_reg"/>
    <property type="match status" value="1"/>
</dbReference>
<evidence type="ECO:0000256" key="3">
    <source>
        <dbReference type="ARBA" id="ARBA00023163"/>
    </source>
</evidence>
<evidence type="ECO:0000313" key="7">
    <source>
        <dbReference type="EMBL" id="GGH31595.1"/>
    </source>
</evidence>
<dbReference type="PROSITE" id="PS00041">
    <property type="entry name" value="HTH_ARAC_FAMILY_1"/>
    <property type="match status" value="1"/>
</dbReference>
<dbReference type="InterPro" id="IPR011006">
    <property type="entry name" value="CheY-like_superfamily"/>
</dbReference>
<dbReference type="Gene3D" id="1.10.10.60">
    <property type="entry name" value="Homeodomain-like"/>
    <property type="match status" value="2"/>
</dbReference>
<evidence type="ECO:0000259" key="5">
    <source>
        <dbReference type="PROSITE" id="PS01124"/>
    </source>
</evidence>
<dbReference type="Gene3D" id="3.40.50.2300">
    <property type="match status" value="1"/>
</dbReference>
<reference evidence="8" key="1">
    <citation type="journal article" date="2019" name="Int. J. Syst. Evol. Microbiol.">
        <title>The Global Catalogue of Microorganisms (GCM) 10K type strain sequencing project: providing services to taxonomists for standard genome sequencing and annotation.</title>
        <authorList>
            <consortium name="The Broad Institute Genomics Platform"/>
            <consortium name="The Broad Institute Genome Sequencing Center for Infectious Disease"/>
            <person name="Wu L."/>
            <person name="Ma J."/>
        </authorList>
    </citation>
    <scope>NUCLEOTIDE SEQUENCE [LARGE SCALE GENOMIC DNA]</scope>
    <source>
        <strain evidence="8">CGMCC 1.12769</strain>
    </source>
</reference>